<protein>
    <submittedName>
        <fullName evidence="1">Uncharacterized protein</fullName>
    </submittedName>
</protein>
<dbReference type="Proteomes" id="UP000214649">
    <property type="component" value="Unassembled WGS sequence"/>
</dbReference>
<sequence>MNTYVVSYQPCPTYDLKYNGKKTIKYSEVEDIICEYILTGVPVANSKVNISKQRFYFELDYQEKLKNRIDFSLCSDRELKALIYYLDLRWGNIPLSLTCSQAANLFDTYMKIYCKVENMVGKFNENNKYLVLTNEFYKEISRIGKLSIVK</sequence>
<organism evidence="1 2">
    <name type="scientific">Streptococcus equinus</name>
    <name type="common">Streptococcus bovis</name>
    <dbReference type="NCBI Taxonomy" id="1335"/>
    <lineage>
        <taxon>Bacteria</taxon>
        <taxon>Bacillati</taxon>
        <taxon>Bacillota</taxon>
        <taxon>Bacilli</taxon>
        <taxon>Lactobacillales</taxon>
        <taxon>Streptococcaceae</taxon>
        <taxon>Streptococcus</taxon>
    </lineage>
</organism>
<dbReference type="AlphaFoldDB" id="A0A239R666"/>
<evidence type="ECO:0000313" key="2">
    <source>
        <dbReference type="Proteomes" id="UP000214649"/>
    </source>
</evidence>
<dbReference type="EMBL" id="FZRA01000001">
    <property type="protein sequence ID" value="SNU06359.1"/>
    <property type="molecule type" value="Genomic_DNA"/>
</dbReference>
<proteinExistence type="predicted"/>
<gene>
    <name evidence="1" type="ORF">SAMN05216470_0326</name>
</gene>
<name>A0A239R666_STREI</name>
<reference evidence="1 2" key="1">
    <citation type="submission" date="2017-07" db="EMBL/GenBank/DDBJ databases">
        <authorList>
            <person name="Sun Z.S."/>
            <person name="Albrecht U."/>
            <person name="Echele G."/>
            <person name="Lee C.C."/>
        </authorList>
    </citation>
    <scope>NUCLEOTIDE SEQUENCE [LARGE SCALE GENOMIC DNA]</scope>
    <source>
        <strain evidence="1 2">AR3</strain>
    </source>
</reference>
<accession>A0A239R666</accession>
<evidence type="ECO:0000313" key="1">
    <source>
        <dbReference type="EMBL" id="SNU06359.1"/>
    </source>
</evidence>